<dbReference type="SUPFAM" id="SSF53098">
    <property type="entry name" value="Ribonuclease H-like"/>
    <property type="match status" value="1"/>
</dbReference>
<feature type="compositionally biased region" description="Basic and acidic residues" evidence="1">
    <location>
        <begin position="505"/>
        <end position="521"/>
    </location>
</feature>
<dbReference type="EMBL" id="LBIC01000009">
    <property type="protein sequence ID" value="KKW90660.1"/>
    <property type="molecule type" value="Genomic_DNA"/>
</dbReference>
<evidence type="ECO:0000313" key="3">
    <source>
        <dbReference type="EMBL" id="KKW90660.1"/>
    </source>
</evidence>
<feature type="region of interest" description="Disordered" evidence="1">
    <location>
        <begin position="505"/>
        <end position="557"/>
    </location>
</feature>
<dbReference type="Proteomes" id="UP000033874">
    <property type="component" value="Unassembled WGS sequence"/>
</dbReference>
<evidence type="ECO:0000259" key="2">
    <source>
        <dbReference type="PROSITE" id="PS50994"/>
    </source>
</evidence>
<dbReference type="PROSITE" id="PS50994">
    <property type="entry name" value="INTEGRASE"/>
    <property type="match status" value="1"/>
</dbReference>
<evidence type="ECO:0000256" key="1">
    <source>
        <dbReference type="SAM" id="MobiDB-lite"/>
    </source>
</evidence>
<gene>
    <name evidence="3" type="ORF">YP76_19030</name>
</gene>
<dbReference type="InterPro" id="IPR001584">
    <property type="entry name" value="Integrase_cat-core"/>
</dbReference>
<dbReference type="InterPro" id="IPR036397">
    <property type="entry name" value="RNaseH_sf"/>
</dbReference>
<comment type="caution">
    <text evidence="3">The sequence shown here is derived from an EMBL/GenBank/DDBJ whole genome shotgun (WGS) entry which is preliminary data.</text>
</comment>
<feature type="domain" description="Integrase catalytic" evidence="2">
    <location>
        <begin position="164"/>
        <end position="377"/>
    </location>
</feature>
<feature type="compositionally biased region" description="Acidic residues" evidence="1">
    <location>
        <begin position="547"/>
        <end position="557"/>
    </location>
</feature>
<dbReference type="PATRIC" id="fig|56193.3.peg.4006"/>
<dbReference type="AlphaFoldDB" id="A0A0M3ALD1"/>
<protein>
    <submittedName>
        <fullName evidence="3">TniA transposition protein</fullName>
    </submittedName>
</protein>
<dbReference type="InterPro" id="IPR015378">
    <property type="entry name" value="Transposase-like_Mu_C"/>
</dbReference>
<keyword evidence="4" id="KW-1185">Reference proteome</keyword>
<dbReference type="GO" id="GO:0003676">
    <property type="term" value="F:nucleic acid binding"/>
    <property type="evidence" value="ECO:0007669"/>
    <property type="project" value="InterPro"/>
</dbReference>
<dbReference type="InterPro" id="IPR012337">
    <property type="entry name" value="RNaseH-like_sf"/>
</dbReference>
<dbReference type="GO" id="GO:0015074">
    <property type="term" value="P:DNA integration"/>
    <property type="evidence" value="ECO:0007669"/>
    <property type="project" value="InterPro"/>
</dbReference>
<feature type="compositionally biased region" description="Basic and acidic residues" evidence="1">
    <location>
        <begin position="529"/>
        <end position="539"/>
    </location>
</feature>
<evidence type="ECO:0000313" key="4">
    <source>
        <dbReference type="Proteomes" id="UP000033874"/>
    </source>
</evidence>
<sequence length="557" mass="62015">MIERKPSPAPRRSLKSLEAGLALYPHFRQHISLSGPVTAAQVAAIAEATGLKERQIRTLAARFRAHPVAETLAPKPRGPTLGSHRIDPEVMAAIETLIEEIALKMVSPSRAEAARQIWGLLHADNGNHGFSADLIPSEKTIDRLLCEIPSRVWAKATMGSKTRSAHEPHPGEYCSDGFLDLVQMDHTRGDVILVDSLRREQLGRPWITFLIEIWTRSILGYYVSFGDPSIFRCGRAVASAMLPKEPILNHLGVDVSYPMYGLFSRLHADQAKPHRSEGFRRACVRNGIDPDVRKPGPAHLGGHIERLIGTMVGKLRLLPGATGSNVSARDGYDAEAEAAMTLAEFERWLLCQIAIYHHTPHSALGGLCPAQMWEREAARRGRLLPLSVDAEQLFRQFLPSTSLTVHAKGVRIKYRHYWHQALAARIGQKVEISWDERTIQHVYADLDGSYVELPVIGQYPDVWEADWEAGRARVRALGRAYQADGGRAATARAVAAANQEIHDARARTKEARRQAKRREGEGTTLADLRVARKPERPPVDWKPVADLGEDDWLQERT</sequence>
<name>A0A0M3ALD1_9SPHN</name>
<reference evidence="3 4" key="1">
    <citation type="submission" date="2015-04" db="EMBL/GenBank/DDBJ databases">
        <title>Genome sequence of aromatic hydrocarbons-degrading Sphingobium chungbukense DJ77.</title>
        <authorList>
            <person name="Kim Y.-C."/>
            <person name="Chae J.-C."/>
        </authorList>
    </citation>
    <scope>NUCLEOTIDE SEQUENCE [LARGE SCALE GENOMIC DNA]</scope>
    <source>
        <strain evidence="3 4">DJ77</strain>
    </source>
</reference>
<dbReference type="Pfam" id="PF09299">
    <property type="entry name" value="Mu-transpos_C"/>
    <property type="match status" value="1"/>
</dbReference>
<accession>A0A0M3ALD1</accession>
<proteinExistence type="predicted"/>
<dbReference type="Gene3D" id="3.30.420.10">
    <property type="entry name" value="Ribonuclease H-like superfamily/Ribonuclease H"/>
    <property type="match status" value="1"/>
</dbReference>
<dbReference type="STRING" id="56193.YP76_19030"/>
<organism evidence="3 4">
    <name type="scientific">Sphingobium chungbukense</name>
    <dbReference type="NCBI Taxonomy" id="56193"/>
    <lineage>
        <taxon>Bacteria</taxon>
        <taxon>Pseudomonadati</taxon>
        <taxon>Pseudomonadota</taxon>
        <taxon>Alphaproteobacteria</taxon>
        <taxon>Sphingomonadales</taxon>
        <taxon>Sphingomonadaceae</taxon>
        <taxon>Sphingobium</taxon>
    </lineage>
</organism>